<organism evidence="2">
    <name type="scientific">marine metagenome</name>
    <dbReference type="NCBI Taxonomy" id="408172"/>
    <lineage>
        <taxon>unclassified sequences</taxon>
        <taxon>metagenomes</taxon>
        <taxon>ecological metagenomes</taxon>
    </lineage>
</organism>
<protein>
    <submittedName>
        <fullName evidence="2">Uncharacterized protein</fullName>
    </submittedName>
</protein>
<evidence type="ECO:0000313" key="2">
    <source>
        <dbReference type="EMBL" id="SVD81490.1"/>
    </source>
</evidence>
<accession>A0A382YEH4</accession>
<feature type="non-terminal residue" evidence="2">
    <location>
        <position position="1"/>
    </location>
</feature>
<dbReference type="AlphaFoldDB" id="A0A382YEH4"/>
<name>A0A382YEH4_9ZZZZ</name>
<sequence length="30" mass="3207">SERSLGPGQRQQPGQNHPGGGTRFLSHHAL</sequence>
<reference evidence="2" key="1">
    <citation type="submission" date="2018-05" db="EMBL/GenBank/DDBJ databases">
        <authorList>
            <person name="Lanie J.A."/>
            <person name="Ng W.-L."/>
            <person name="Kazmierczak K.M."/>
            <person name="Andrzejewski T.M."/>
            <person name="Davidsen T.M."/>
            <person name="Wayne K.J."/>
            <person name="Tettelin H."/>
            <person name="Glass J.I."/>
            <person name="Rusch D."/>
            <person name="Podicherti R."/>
            <person name="Tsui H.-C.T."/>
            <person name="Winkler M.E."/>
        </authorList>
    </citation>
    <scope>NUCLEOTIDE SEQUENCE</scope>
</reference>
<proteinExistence type="predicted"/>
<dbReference type="EMBL" id="UINC01175060">
    <property type="protein sequence ID" value="SVD81490.1"/>
    <property type="molecule type" value="Genomic_DNA"/>
</dbReference>
<feature type="non-terminal residue" evidence="2">
    <location>
        <position position="30"/>
    </location>
</feature>
<evidence type="ECO:0000256" key="1">
    <source>
        <dbReference type="SAM" id="MobiDB-lite"/>
    </source>
</evidence>
<gene>
    <name evidence="2" type="ORF">METZ01_LOCUS434344</name>
</gene>
<feature type="region of interest" description="Disordered" evidence="1">
    <location>
        <begin position="1"/>
        <end position="30"/>
    </location>
</feature>